<feature type="transmembrane region" description="Helical" evidence="1">
    <location>
        <begin position="46"/>
        <end position="66"/>
    </location>
</feature>
<dbReference type="PANTHER" id="PTHR46859:SF6">
    <property type="entry name" value="TRANSMEMBRANE FRAGILE-X-F-ASSOCIATED PROTEIN"/>
    <property type="match status" value="1"/>
</dbReference>
<evidence type="ECO:0000313" key="3">
    <source>
        <dbReference type="Proteomes" id="UP001642360"/>
    </source>
</evidence>
<dbReference type="Proteomes" id="UP001642360">
    <property type="component" value="Unassembled WGS sequence"/>
</dbReference>
<evidence type="ECO:0000256" key="1">
    <source>
        <dbReference type="SAM" id="Phobius"/>
    </source>
</evidence>
<organism evidence="2 3">
    <name type="scientific">Ilex paraguariensis</name>
    <name type="common">yerba mate</name>
    <dbReference type="NCBI Taxonomy" id="185542"/>
    <lineage>
        <taxon>Eukaryota</taxon>
        <taxon>Viridiplantae</taxon>
        <taxon>Streptophyta</taxon>
        <taxon>Embryophyta</taxon>
        <taxon>Tracheophyta</taxon>
        <taxon>Spermatophyta</taxon>
        <taxon>Magnoliopsida</taxon>
        <taxon>eudicotyledons</taxon>
        <taxon>Gunneridae</taxon>
        <taxon>Pentapetalae</taxon>
        <taxon>asterids</taxon>
        <taxon>campanulids</taxon>
        <taxon>Aquifoliales</taxon>
        <taxon>Aquifoliaceae</taxon>
        <taxon>Ilex</taxon>
    </lineage>
</organism>
<reference evidence="2 3" key="1">
    <citation type="submission" date="2024-02" db="EMBL/GenBank/DDBJ databases">
        <authorList>
            <person name="Vignale AGUSTIN F."/>
            <person name="Sosa J E."/>
            <person name="Modenutti C."/>
        </authorList>
    </citation>
    <scope>NUCLEOTIDE SEQUENCE [LARGE SCALE GENOMIC DNA]</scope>
</reference>
<name>A0ABC8SQT4_9AQUA</name>
<feature type="transmembrane region" description="Helical" evidence="1">
    <location>
        <begin position="6"/>
        <end position="25"/>
    </location>
</feature>
<keyword evidence="1" id="KW-0472">Membrane</keyword>
<keyword evidence="3" id="KW-1185">Reference proteome</keyword>
<accession>A0ABC8SQT4</accession>
<dbReference type="PANTHER" id="PTHR46859">
    <property type="entry name" value="TRANSMEMBRANE FRAGILE-X-F-ASSOCIATED PROTEIN"/>
    <property type="match status" value="1"/>
</dbReference>
<dbReference type="Pfam" id="PF10269">
    <property type="entry name" value="Tmemb_185A"/>
    <property type="match status" value="2"/>
</dbReference>
<evidence type="ECO:0000313" key="2">
    <source>
        <dbReference type="EMBL" id="CAK9158291.1"/>
    </source>
</evidence>
<keyword evidence="1" id="KW-1133">Transmembrane helix</keyword>
<dbReference type="EMBL" id="CAUOFW020003151">
    <property type="protein sequence ID" value="CAK9158291.1"/>
    <property type="molecule type" value="Genomic_DNA"/>
</dbReference>
<protein>
    <submittedName>
        <fullName evidence="2">Uncharacterized protein</fullName>
    </submittedName>
</protein>
<proteinExistence type="predicted"/>
<gene>
    <name evidence="2" type="ORF">ILEXP_LOCUS26907</name>
</gene>
<keyword evidence="1" id="KW-0812">Transmembrane</keyword>
<dbReference type="InterPro" id="IPR019396">
    <property type="entry name" value="TM_Fragile-X-F-assoc"/>
</dbReference>
<sequence>MLNKSSLGSFCRVVFAPLWSFHVVVARGRFSLPAPSRPLDRHWAPCHAIMATPLLVAFELLLCIYLEDNYAVNLKIVFLPLLAFETAILIDNVRMCRALMPGDEDTMSDEAIWETLPNLKSCLMSGAITMGIRMYENVARREVSMFWSSSVLLDPRPMEGNLEEPLCHKHFWVAISMVFFIAATTFTLLKLSGVAFGLGIIQSSLAYLLCVPGKIGIIEAKIAEPPVHHGR</sequence>
<comment type="caution">
    <text evidence="2">The sequence shown here is derived from an EMBL/GenBank/DDBJ whole genome shotgun (WGS) entry which is preliminary data.</text>
</comment>
<dbReference type="AlphaFoldDB" id="A0ABC8SQT4"/>